<dbReference type="PANTHER" id="PTHR12994">
    <property type="entry name" value="SECERNIN"/>
    <property type="match status" value="1"/>
</dbReference>
<dbReference type="GO" id="GO:0070004">
    <property type="term" value="F:cysteine-type exopeptidase activity"/>
    <property type="evidence" value="ECO:0007669"/>
    <property type="project" value="InterPro"/>
</dbReference>
<name>A0A7Z7PQ46_9BACT</name>
<sequence length="522" mass="58714">MKRVLISIILVLSFFYTGLIACTDILVGKLATTDGSVICSQTVDGTYDSRIQIVPAADHEPGSMTPVWEWIVYADRRPLVQLGEIPQVEHTYQYFLHSYPFGNEKGLLMGETTQGGARATANSPDAIMTIEQLQAFALQRCTTAREAILLMGALAEEYGYRESCNLGECITIADGKEAWMFEIYGVGPLWKPGDGPGAVWAAQRVPDDHISCNVNYSMIGEIDPVTKRPPNVPESDFYICDNYLDTAVELGLYDPASGEPFVWKYVYGNVKGKWSSRLWRIFSTLNPSGNWPYEKTDDYPFSVKPDEKVSVFDIIELYRDVMTGTPGDMEANEAWLYKNSKGELVKSELATPQPGREFRNLLGITNVRNIAVQSTSSFFINQTRDWLPPEIGAISWFGLGNSRKAVVVPLFCAVKSVPKSWTIVNRSDTKIDRNAAFWAFYTVDRLSGVRYQDMMPRVDKVRIPLQEKIYKLQPAVEATALSLYETDRELAIEYLTSYVSSVMLEVEKAYWDLADSLILRLP</sequence>
<keyword evidence="1" id="KW-0224">Dipeptidase</keyword>
<dbReference type="InterPro" id="IPR005322">
    <property type="entry name" value="Peptidase_C69"/>
</dbReference>
<evidence type="ECO:0000313" key="2">
    <source>
        <dbReference type="EMBL" id="SSC12062.1"/>
    </source>
</evidence>
<comment type="similarity">
    <text evidence="1">Belongs to the peptidase C69 family.</text>
</comment>
<reference evidence="2 3" key="1">
    <citation type="submission" date="2017-01" db="EMBL/GenBank/DDBJ databases">
        <authorList>
            <person name="Erauso G."/>
        </authorList>
    </citation>
    <scope>NUCLEOTIDE SEQUENCE [LARGE SCALE GENOMIC DNA]</scope>
    <source>
        <strain evidence="2">MESINF1</strain>
    </source>
</reference>
<keyword evidence="1" id="KW-0378">Hydrolase</keyword>
<dbReference type="GO" id="GO:0016805">
    <property type="term" value="F:dipeptidase activity"/>
    <property type="evidence" value="ECO:0007669"/>
    <property type="project" value="UniProtKB-KW"/>
</dbReference>
<proteinExistence type="inferred from homology"/>
<dbReference type="Pfam" id="PF03577">
    <property type="entry name" value="Peptidase_C69"/>
    <property type="match status" value="1"/>
</dbReference>
<dbReference type="Proteomes" id="UP000250796">
    <property type="component" value="Chromosome MESINF"/>
</dbReference>
<dbReference type="KEGG" id="minf:MESINF_0613"/>
<evidence type="ECO:0000256" key="1">
    <source>
        <dbReference type="RuleBase" id="RU364089"/>
    </source>
</evidence>
<dbReference type="RefSeq" id="WP_169698464.1">
    <property type="nucleotide sequence ID" value="NZ_LS974202.1"/>
</dbReference>
<dbReference type="EMBL" id="LS974202">
    <property type="protein sequence ID" value="SSC12062.1"/>
    <property type="molecule type" value="Genomic_DNA"/>
</dbReference>
<dbReference type="PROSITE" id="PS51257">
    <property type="entry name" value="PROKAR_LIPOPROTEIN"/>
    <property type="match status" value="1"/>
</dbReference>
<dbReference type="PANTHER" id="PTHR12994:SF17">
    <property type="entry name" value="LD30995P"/>
    <property type="match status" value="1"/>
</dbReference>
<dbReference type="GO" id="GO:0006508">
    <property type="term" value="P:proteolysis"/>
    <property type="evidence" value="ECO:0007669"/>
    <property type="project" value="UniProtKB-KW"/>
</dbReference>
<keyword evidence="3" id="KW-1185">Reference proteome</keyword>
<comment type="catalytic activity">
    <reaction evidence="1">
        <text>an L-aminoacyl-L-amino acid + H2O = 2 an L-alpha-amino acid</text>
        <dbReference type="Rhea" id="RHEA:48940"/>
        <dbReference type="ChEBI" id="CHEBI:15377"/>
        <dbReference type="ChEBI" id="CHEBI:59869"/>
        <dbReference type="ChEBI" id="CHEBI:77460"/>
    </reaction>
</comment>
<dbReference type="AlphaFoldDB" id="A0A7Z7PQ46"/>
<evidence type="ECO:0000313" key="3">
    <source>
        <dbReference type="Proteomes" id="UP000250796"/>
    </source>
</evidence>
<organism evidence="2 3">
    <name type="scientific">Mesotoga infera</name>
    <dbReference type="NCBI Taxonomy" id="1236046"/>
    <lineage>
        <taxon>Bacteria</taxon>
        <taxon>Thermotogati</taxon>
        <taxon>Thermotogota</taxon>
        <taxon>Thermotogae</taxon>
        <taxon>Kosmotogales</taxon>
        <taxon>Kosmotogaceae</taxon>
        <taxon>Mesotoga</taxon>
    </lineage>
</organism>
<keyword evidence="1" id="KW-0645">Protease</keyword>
<accession>A0A7Z7PQ46</accession>
<gene>
    <name evidence="2" type="ORF">MESINF_0613</name>
</gene>
<dbReference type="EC" id="3.4.-.-" evidence="1"/>
<protein>
    <recommendedName>
        <fullName evidence="1">Dipeptidase</fullName>
        <ecNumber evidence="1">3.4.-.-</ecNumber>
    </recommendedName>
</protein>